<dbReference type="SUPFAM" id="SSF140683">
    <property type="entry name" value="SP0561-like"/>
    <property type="match status" value="1"/>
</dbReference>
<dbReference type="Pfam" id="PF10006">
    <property type="entry name" value="DUF2249"/>
    <property type="match status" value="2"/>
</dbReference>
<dbReference type="InterPro" id="IPR038062">
    <property type="entry name" value="ScdA-like_N_sf"/>
</dbReference>
<reference evidence="2 3" key="1">
    <citation type="submission" date="2021-03" db="EMBL/GenBank/DDBJ databases">
        <title>Assistant Professor.</title>
        <authorList>
            <person name="Huq M.A."/>
        </authorList>
    </citation>
    <scope>NUCLEOTIDE SEQUENCE [LARGE SCALE GENOMIC DNA]</scope>
    <source>
        <strain evidence="2 3">MAH-29</strain>
    </source>
</reference>
<dbReference type="EMBL" id="JAGHKO010000005">
    <property type="protein sequence ID" value="MBO9202891.1"/>
    <property type="molecule type" value="Genomic_DNA"/>
</dbReference>
<evidence type="ECO:0000313" key="3">
    <source>
        <dbReference type="Proteomes" id="UP000677244"/>
    </source>
</evidence>
<accession>A0ABS3YY90</accession>
<name>A0ABS3YY90_9BACT</name>
<evidence type="ECO:0000313" key="2">
    <source>
        <dbReference type="EMBL" id="MBO9202891.1"/>
    </source>
</evidence>
<gene>
    <name evidence="2" type="ORF">J7I42_21555</name>
</gene>
<comment type="caution">
    <text evidence="2">The sequence shown here is derived from an EMBL/GenBank/DDBJ whole genome shotgun (WGS) entry which is preliminary data.</text>
</comment>
<protein>
    <submittedName>
        <fullName evidence="2">DUF2249 domain-containing protein</fullName>
    </submittedName>
</protein>
<organism evidence="2 3">
    <name type="scientific">Niastella soli</name>
    <dbReference type="NCBI Taxonomy" id="2821487"/>
    <lineage>
        <taxon>Bacteria</taxon>
        <taxon>Pseudomonadati</taxon>
        <taxon>Bacteroidota</taxon>
        <taxon>Chitinophagia</taxon>
        <taxon>Chitinophagales</taxon>
        <taxon>Chitinophagaceae</taxon>
        <taxon>Niastella</taxon>
    </lineage>
</organism>
<sequence length="272" mass="30045">MTINSTTKIAAIIKANKAGIEVIASLAKPLEKLRNPVLRSLMAGRVTIAEAAKIGGCRVEDFRKALEPLGFNWVTSEEGINESGGETIPAWFSTLRPSQLQTIDVRPTISSGKDPLKEIMQQYKALKEGNVLCVVNSFIPYPLIDLLQSKGAACYSETITNEEHRTYFLKGKGGTHEKDTSPVVHCTGADFANACNQFGSARLQSIDVRPYEMPLPMQMILEALGRLPVDNALLVYHKRIPVYLLDELNDQAYNILVYTAADTDIRLLIHQT</sequence>
<keyword evidence="3" id="KW-1185">Reference proteome</keyword>
<dbReference type="Gene3D" id="1.10.3910.10">
    <property type="entry name" value="SP0561-like"/>
    <property type="match status" value="1"/>
</dbReference>
<feature type="domain" description="DUF2249" evidence="1">
    <location>
        <begin position="206"/>
        <end position="270"/>
    </location>
</feature>
<feature type="domain" description="DUF2249" evidence="1">
    <location>
        <begin position="102"/>
        <end position="153"/>
    </location>
</feature>
<dbReference type="InterPro" id="IPR018720">
    <property type="entry name" value="DUF2249"/>
</dbReference>
<dbReference type="Proteomes" id="UP000677244">
    <property type="component" value="Unassembled WGS sequence"/>
</dbReference>
<proteinExistence type="predicted"/>
<dbReference type="RefSeq" id="WP_209140946.1">
    <property type="nucleotide sequence ID" value="NZ_JAGHKO010000005.1"/>
</dbReference>
<evidence type="ECO:0000259" key="1">
    <source>
        <dbReference type="Pfam" id="PF10006"/>
    </source>
</evidence>